<dbReference type="CDD" id="cd01392">
    <property type="entry name" value="HTH_LacI"/>
    <property type="match status" value="1"/>
</dbReference>
<dbReference type="EMBL" id="DVLP01000357">
    <property type="protein sequence ID" value="HIT76316.1"/>
    <property type="molecule type" value="Genomic_DNA"/>
</dbReference>
<gene>
    <name evidence="5" type="ORF">IAA98_12090</name>
</gene>
<comment type="caution">
    <text evidence="5">The sequence shown here is derived from an EMBL/GenBank/DDBJ whole genome shotgun (WGS) entry which is preliminary data.</text>
</comment>
<organism evidence="5 6">
    <name type="scientific">Candidatus Avipropionibacterium avicola</name>
    <dbReference type="NCBI Taxonomy" id="2840701"/>
    <lineage>
        <taxon>Bacteria</taxon>
        <taxon>Bacillati</taxon>
        <taxon>Actinomycetota</taxon>
        <taxon>Actinomycetes</taxon>
        <taxon>Propionibacteriales</taxon>
        <taxon>Propionibacteriaceae</taxon>
        <taxon>Propionibacteriaceae incertae sedis</taxon>
        <taxon>Candidatus Avipropionibacterium</taxon>
    </lineage>
</organism>
<evidence type="ECO:0000256" key="2">
    <source>
        <dbReference type="ARBA" id="ARBA00023125"/>
    </source>
</evidence>
<dbReference type="InterPro" id="IPR028082">
    <property type="entry name" value="Peripla_BP_I"/>
</dbReference>
<dbReference type="Gene3D" id="3.40.50.2300">
    <property type="match status" value="1"/>
</dbReference>
<evidence type="ECO:0000259" key="4">
    <source>
        <dbReference type="PROSITE" id="PS50932"/>
    </source>
</evidence>
<accession>A0A9D1GYT0</accession>
<dbReference type="GO" id="GO:0000976">
    <property type="term" value="F:transcription cis-regulatory region binding"/>
    <property type="evidence" value="ECO:0007669"/>
    <property type="project" value="TreeGrafter"/>
</dbReference>
<proteinExistence type="predicted"/>
<dbReference type="PANTHER" id="PTHR30146:SF154">
    <property type="entry name" value="TRANSCRIPTION REGULATOR, MEMBER OF GALR FAMILY"/>
    <property type="match status" value="1"/>
</dbReference>
<feature type="non-terminal residue" evidence="5">
    <location>
        <position position="135"/>
    </location>
</feature>
<name>A0A9D1GYT0_9ACTN</name>
<dbReference type="InterPro" id="IPR001761">
    <property type="entry name" value="Peripla_BP/Lac1_sug-bd_dom"/>
</dbReference>
<sequence length="135" mass="14572">MTSSEPRPPTIKTIAENVGVTANTVSRALRGSGSIRATTRDRILAEAQRLGYVPNAAARALVLGSTNSLALVMTNPSNPFYAELISVVERQSRQHGYQLHLTATEENLLNEESAVDAMVRWRVGGAIIVPTQESD</sequence>
<dbReference type="SMART" id="SM00354">
    <property type="entry name" value="HTH_LACI"/>
    <property type="match status" value="1"/>
</dbReference>
<reference evidence="5" key="2">
    <citation type="journal article" date="2021" name="PeerJ">
        <title>Extensive microbial diversity within the chicken gut microbiome revealed by metagenomics and culture.</title>
        <authorList>
            <person name="Gilroy R."/>
            <person name="Ravi A."/>
            <person name="Getino M."/>
            <person name="Pursley I."/>
            <person name="Horton D.L."/>
            <person name="Alikhan N.F."/>
            <person name="Baker D."/>
            <person name="Gharbi K."/>
            <person name="Hall N."/>
            <person name="Watson M."/>
            <person name="Adriaenssens E.M."/>
            <person name="Foster-Nyarko E."/>
            <person name="Jarju S."/>
            <person name="Secka A."/>
            <person name="Antonio M."/>
            <person name="Oren A."/>
            <person name="Chaudhuri R.R."/>
            <person name="La Ragione R."/>
            <person name="Hildebrand F."/>
            <person name="Pallen M.J."/>
        </authorList>
    </citation>
    <scope>NUCLEOTIDE SEQUENCE</scope>
    <source>
        <strain evidence="5">ChiGjej1B1-24693</strain>
    </source>
</reference>
<dbReference type="AlphaFoldDB" id="A0A9D1GYT0"/>
<feature type="domain" description="HTH lacI-type" evidence="4">
    <location>
        <begin position="9"/>
        <end position="63"/>
    </location>
</feature>
<evidence type="ECO:0000256" key="1">
    <source>
        <dbReference type="ARBA" id="ARBA00023015"/>
    </source>
</evidence>
<evidence type="ECO:0000313" key="5">
    <source>
        <dbReference type="EMBL" id="HIT76316.1"/>
    </source>
</evidence>
<dbReference type="Pfam" id="PF00356">
    <property type="entry name" value="LacI"/>
    <property type="match status" value="1"/>
</dbReference>
<dbReference type="SUPFAM" id="SSF53822">
    <property type="entry name" value="Periplasmic binding protein-like I"/>
    <property type="match status" value="1"/>
</dbReference>
<keyword evidence="3" id="KW-0804">Transcription</keyword>
<evidence type="ECO:0000256" key="3">
    <source>
        <dbReference type="ARBA" id="ARBA00023163"/>
    </source>
</evidence>
<protein>
    <submittedName>
        <fullName evidence="5">LacI family DNA-binding transcriptional regulator</fullName>
    </submittedName>
</protein>
<keyword evidence="2 5" id="KW-0238">DNA-binding</keyword>
<dbReference type="InterPro" id="IPR000843">
    <property type="entry name" value="HTH_LacI"/>
</dbReference>
<dbReference type="PANTHER" id="PTHR30146">
    <property type="entry name" value="LACI-RELATED TRANSCRIPTIONAL REPRESSOR"/>
    <property type="match status" value="1"/>
</dbReference>
<keyword evidence="1" id="KW-0805">Transcription regulation</keyword>
<dbReference type="SUPFAM" id="SSF47413">
    <property type="entry name" value="lambda repressor-like DNA-binding domains"/>
    <property type="match status" value="1"/>
</dbReference>
<dbReference type="Pfam" id="PF00532">
    <property type="entry name" value="Peripla_BP_1"/>
    <property type="match status" value="1"/>
</dbReference>
<evidence type="ECO:0000313" key="6">
    <source>
        <dbReference type="Proteomes" id="UP000886842"/>
    </source>
</evidence>
<dbReference type="Gene3D" id="1.10.260.40">
    <property type="entry name" value="lambda repressor-like DNA-binding domains"/>
    <property type="match status" value="1"/>
</dbReference>
<dbReference type="Proteomes" id="UP000886842">
    <property type="component" value="Unassembled WGS sequence"/>
</dbReference>
<reference evidence="5" key="1">
    <citation type="submission" date="2020-10" db="EMBL/GenBank/DDBJ databases">
        <authorList>
            <person name="Gilroy R."/>
        </authorList>
    </citation>
    <scope>NUCLEOTIDE SEQUENCE</scope>
    <source>
        <strain evidence="5">ChiGjej1B1-24693</strain>
    </source>
</reference>
<dbReference type="GO" id="GO:0003700">
    <property type="term" value="F:DNA-binding transcription factor activity"/>
    <property type="evidence" value="ECO:0007669"/>
    <property type="project" value="TreeGrafter"/>
</dbReference>
<dbReference type="PROSITE" id="PS50932">
    <property type="entry name" value="HTH_LACI_2"/>
    <property type="match status" value="1"/>
</dbReference>
<dbReference type="InterPro" id="IPR010982">
    <property type="entry name" value="Lambda_DNA-bd_dom_sf"/>
</dbReference>